<organism evidence="1 3">
    <name type="scientific">Commensalibacter communis</name>
    <dbReference type="NCBI Taxonomy" id="2972786"/>
    <lineage>
        <taxon>Bacteria</taxon>
        <taxon>Pseudomonadati</taxon>
        <taxon>Pseudomonadota</taxon>
        <taxon>Alphaproteobacteria</taxon>
        <taxon>Acetobacterales</taxon>
        <taxon>Acetobacteraceae</taxon>
    </lineage>
</organism>
<dbReference type="Proteomes" id="UP001154259">
    <property type="component" value="Unassembled WGS sequence"/>
</dbReference>
<dbReference type="EMBL" id="CAMXCS010000007">
    <property type="protein sequence ID" value="CAI3956392.1"/>
    <property type="molecule type" value="Genomic_DNA"/>
</dbReference>
<evidence type="ECO:0000313" key="4">
    <source>
        <dbReference type="Proteomes" id="UP001154259"/>
    </source>
</evidence>
<keyword evidence="4" id="KW-1185">Reference proteome</keyword>
<dbReference type="AlphaFoldDB" id="A0A9W4TQX2"/>
<reference evidence="1" key="1">
    <citation type="submission" date="2022-10" db="EMBL/GenBank/DDBJ databases">
        <authorList>
            <person name="Botero Cardona J."/>
        </authorList>
    </citation>
    <scope>NUCLEOTIDE SEQUENCE</scope>
    <source>
        <strain evidence="1">LMG 31819</strain>
        <strain evidence="2">R-53529</strain>
    </source>
</reference>
<dbReference type="RefSeq" id="WP_271790441.1">
    <property type="nucleotide sequence ID" value="NZ_CAMXCM010000007.1"/>
</dbReference>
<accession>A0A9W4TQX2</accession>
<sequence>MTKLAIKYDFVKPEPLQIKRYFKENDCEIELGTFLLVLVRIMFHTKDGSPFGKLSFENDFQRNKAIRAQTGLRKALIQHNIDLLLEKKMLHQLDDGALTAPFFFETVNDPCHLAVAIARNEGEICHA</sequence>
<name>A0A9W4TQX2_9PROT</name>
<gene>
    <name evidence="2" type="ORF">R53529_LOCUS2021</name>
    <name evidence="1" type="ORF">R53530_LOCUS1991</name>
</gene>
<proteinExistence type="predicted"/>
<comment type="caution">
    <text evidence="1">The sequence shown here is derived from an EMBL/GenBank/DDBJ whole genome shotgun (WGS) entry which is preliminary data.</text>
</comment>
<evidence type="ECO:0000313" key="2">
    <source>
        <dbReference type="EMBL" id="CAI3956392.1"/>
    </source>
</evidence>
<evidence type="ECO:0000313" key="3">
    <source>
        <dbReference type="Proteomes" id="UP001154255"/>
    </source>
</evidence>
<dbReference type="EMBL" id="CAMXCM010000007">
    <property type="protein sequence ID" value="CAI3953798.1"/>
    <property type="molecule type" value="Genomic_DNA"/>
</dbReference>
<protein>
    <submittedName>
        <fullName evidence="1">Uncharacterized protein</fullName>
    </submittedName>
</protein>
<evidence type="ECO:0000313" key="1">
    <source>
        <dbReference type="EMBL" id="CAI3953798.1"/>
    </source>
</evidence>
<dbReference type="Proteomes" id="UP001154255">
    <property type="component" value="Unassembled WGS sequence"/>
</dbReference>